<feature type="transmembrane region" description="Helical" evidence="1">
    <location>
        <begin position="57"/>
        <end position="83"/>
    </location>
</feature>
<keyword evidence="1" id="KW-0472">Membrane</keyword>
<accession>A0A284VT92</accession>
<proteinExistence type="predicted"/>
<dbReference type="Proteomes" id="UP000218615">
    <property type="component" value="Unassembled WGS sequence"/>
</dbReference>
<evidence type="ECO:0000313" key="2">
    <source>
        <dbReference type="EMBL" id="SNQ62511.1"/>
    </source>
</evidence>
<evidence type="ECO:0000256" key="1">
    <source>
        <dbReference type="SAM" id="Phobius"/>
    </source>
</evidence>
<evidence type="ECO:0000313" key="3">
    <source>
        <dbReference type="Proteomes" id="UP000218615"/>
    </source>
</evidence>
<sequence length="94" mass="10188">MAFELEIITIVIGVIYGYLKPGKEDRKALLKKGVLIGIILGLIFTGLGLLVNIKFLLVSTVVGLVIFIEVILLAVLFIAGTFIGDWIEEKSKAA</sequence>
<dbReference type="RefSeq" id="WP_096207062.1">
    <property type="nucleotide sequence ID" value="NZ_FZMP01000224.1"/>
</dbReference>
<protein>
    <submittedName>
        <fullName evidence="2">Uncharacterized protein</fullName>
    </submittedName>
</protein>
<organism evidence="2 3">
    <name type="scientific">Candidatus Methanoperedens nitratireducens</name>
    <dbReference type="NCBI Taxonomy" id="1392998"/>
    <lineage>
        <taxon>Archaea</taxon>
        <taxon>Methanobacteriati</taxon>
        <taxon>Methanobacteriota</taxon>
        <taxon>Stenosarchaea group</taxon>
        <taxon>Methanomicrobia</taxon>
        <taxon>Methanosarcinales</taxon>
        <taxon>ANME-2 cluster</taxon>
        <taxon>Candidatus Methanoperedentaceae</taxon>
        <taxon>Candidatus Methanoperedens</taxon>
    </lineage>
</organism>
<keyword evidence="1" id="KW-0812">Transmembrane</keyword>
<reference evidence="3" key="1">
    <citation type="submission" date="2017-06" db="EMBL/GenBank/DDBJ databases">
        <authorList>
            <person name="Cremers G."/>
        </authorList>
    </citation>
    <scope>NUCLEOTIDE SEQUENCE [LARGE SCALE GENOMIC DNA]</scope>
</reference>
<feature type="transmembrane region" description="Helical" evidence="1">
    <location>
        <begin position="33"/>
        <end position="51"/>
    </location>
</feature>
<gene>
    <name evidence="2" type="ORF">MNV_750026</name>
</gene>
<dbReference type="AlphaFoldDB" id="A0A284VT92"/>
<name>A0A284VT92_9EURY</name>
<dbReference type="EMBL" id="FZMP01000224">
    <property type="protein sequence ID" value="SNQ62511.1"/>
    <property type="molecule type" value="Genomic_DNA"/>
</dbReference>
<keyword evidence="3" id="KW-1185">Reference proteome</keyword>
<keyword evidence="1" id="KW-1133">Transmembrane helix</keyword>